<evidence type="ECO:0000313" key="10">
    <source>
        <dbReference type="EMBL" id="CAB4815177.1"/>
    </source>
</evidence>
<name>A0A6J7BQV0_9ZZZZ</name>
<proteinExistence type="predicted"/>
<keyword evidence="6 7" id="KW-0472">Membrane</keyword>
<feature type="transmembrane region" description="Helical" evidence="7">
    <location>
        <begin position="420"/>
        <end position="445"/>
    </location>
</feature>
<feature type="transmembrane region" description="Helical" evidence="7">
    <location>
        <begin position="245"/>
        <end position="267"/>
    </location>
</feature>
<dbReference type="PANTHER" id="PTHR42770:SF15">
    <property type="entry name" value="GLUTAMATE_GAMMA-AMINOBUTYRATE ANTIPORTER-RELATED"/>
    <property type="match status" value="1"/>
</dbReference>
<dbReference type="InterPro" id="IPR002293">
    <property type="entry name" value="AA/rel_permease1"/>
</dbReference>
<feature type="transmembrane region" description="Helical" evidence="7">
    <location>
        <begin position="176"/>
        <end position="195"/>
    </location>
</feature>
<dbReference type="EMBL" id="CAESAD010000021">
    <property type="protein sequence ID" value="CAB4345587.1"/>
    <property type="molecule type" value="Genomic_DNA"/>
</dbReference>
<feature type="transmembrane region" description="Helical" evidence="7">
    <location>
        <begin position="207"/>
        <end position="224"/>
    </location>
</feature>
<feature type="transmembrane region" description="Helical" evidence="7">
    <location>
        <begin position="376"/>
        <end position="399"/>
    </location>
</feature>
<evidence type="ECO:0000313" key="11">
    <source>
        <dbReference type="EMBL" id="CAB4848106.1"/>
    </source>
</evidence>
<evidence type="ECO:0000256" key="2">
    <source>
        <dbReference type="ARBA" id="ARBA00022448"/>
    </source>
</evidence>
<gene>
    <name evidence="10" type="ORF">UFOPK3037_01617</name>
    <name evidence="11" type="ORF">UFOPK3278_00736</name>
    <name evidence="8" type="ORF">UFOPK3406_01099</name>
    <name evidence="9" type="ORF">UFOPK3925_01620</name>
    <name evidence="12" type="ORF">UFOPK4097_01588</name>
    <name evidence="13" type="ORF">UFOPK4301_01209</name>
</gene>
<evidence type="ECO:0000256" key="7">
    <source>
        <dbReference type="SAM" id="Phobius"/>
    </source>
</evidence>
<keyword evidence="3" id="KW-1003">Cell membrane</keyword>
<dbReference type="PIRSF" id="PIRSF006060">
    <property type="entry name" value="AA_transporter"/>
    <property type="match status" value="1"/>
</dbReference>
<dbReference type="AlphaFoldDB" id="A0A6J7BQV0"/>
<dbReference type="PANTHER" id="PTHR42770">
    <property type="entry name" value="AMINO ACID TRANSPORTER-RELATED"/>
    <property type="match status" value="1"/>
</dbReference>
<dbReference type="Gene3D" id="1.20.1740.10">
    <property type="entry name" value="Amino acid/polyamine transporter I"/>
    <property type="match status" value="1"/>
</dbReference>
<reference evidence="11" key="1">
    <citation type="submission" date="2020-05" db="EMBL/GenBank/DDBJ databases">
        <authorList>
            <person name="Chiriac C."/>
            <person name="Salcher M."/>
            <person name="Ghai R."/>
            <person name="Kavagutti S V."/>
        </authorList>
    </citation>
    <scope>NUCLEOTIDE SEQUENCE</scope>
</reference>
<dbReference type="EMBL" id="CAFBPK010000044">
    <property type="protein sequence ID" value="CAB5030391.1"/>
    <property type="molecule type" value="Genomic_DNA"/>
</dbReference>
<organism evidence="11">
    <name type="scientific">freshwater metagenome</name>
    <dbReference type="NCBI Taxonomy" id="449393"/>
    <lineage>
        <taxon>unclassified sequences</taxon>
        <taxon>metagenomes</taxon>
        <taxon>ecological metagenomes</taxon>
    </lineage>
</organism>
<sequence>MSVQGINIADLTTSAALEEKKKLRKHFGRFDIFFFLICTIVGVDTIGQMASNGAQGFLWLIFMCVFFFIPYGLFTAELGSTFAEEGGPYVWTRMAWGRKVAGLNSVFYWFSNPVWIGATLALLAIQTVSDYFFNIPAGSFWSYGVGMIYIWFSVFSAVLSFGVGKWIPTIGAFSRIIMIGLFAITTVIYGIQNGLHFPSAGEWTPTWPAFIALVPLVFYNLVGFEMPSSAGDEMKNPQRDVPFTIMRAMVTSILLYGLPVLAIVMVIPADEISGVSGFLDAIAKVFTVYGSAADVMLKVMAFTFIMALVSSASAWLMGADRTEAIAAIDGTGPKWLGKFSSRFGTPVNVNMASGIISTLVFVVAQKLGDGDASVSFGIMIGIVLLFTNLSYLVIFPTVIKLRKSHGHANRPYRIPGGMAGVWAVGIITTFWSAFASLTGIFPGLLSNGMLLDDSALPDGVTRGQYTSYVFTAIAITLVVGVIFYILGGATRKDLVKDPEVPVE</sequence>
<dbReference type="Pfam" id="PF13520">
    <property type="entry name" value="AA_permease_2"/>
    <property type="match status" value="1"/>
</dbReference>
<feature type="transmembrane region" description="Helical" evidence="7">
    <location>
        <begin position="295"/>
        <end position="316"/>
    </location>
</feature>
<dbReference type="InterPro" id="IPR050367">
    <property type="entry name" value="APC_superfamily"/>
</dbReference>
<keyword evidence="5 7" id="KW-1133">Transmembrane helix</keyword>
<comment type="subcellular location">
    <subcellularLocation>
        <location evidence="1">Cell membrane</location>
        <topology evidence="1">Multi-pass membrane protein</topology>
    </subcellularLocation>
</comment>
<evidence type="ECO:0000256" key="4">
    <source>
        <dbReference type="ARBA" id="ARBA00022692"/>
    </source>
</evidence>
<evidence type="ECO:0000256" key="6">
    <source>
        <dbReference type="ARBA" id="ARBA00023136"/>
    </source>
</evidence>
<dbReference type="EMBL" id="CAFBQG010000181">
    <property type="protein sequence ID" value="CAB5054318.1"/>
    <property type="molecule type" value="Genomic_DNA"/>
</dbReference>
<feature type="transmembrane region" description="Helical" evidence="7">
    <location>
        <begin position="106"/>
        <end position="128"/>
    </location>
</feature>
<dbReference type="EMBL" id="CAESAI010000029">
    <property type="protein sequence ID" value="CAB4342141.1"/>
    <property type="molecule type" value="Genomic_DNA"/>
</dbReference>
<feature type="transmembrane region" description="Helical" evidence="7">
    <location>
        <begin position="140"/>
        <end position="164"/>
    </location>
</feature>
<dbReference type="EMBL" id="CAFAAO010000033">
    <property type="protein sequence ID" value="CAB4815177.1"/>
    <property type="molecule type" value="Genomic_DNA"/>
</dbReference>
<evidence type="ECO:0000313" key="13">
    <source>
        <dbReference type="EMBL" id="CAB5054318.1"/>
    </source>
</evidence>
<keyword evidence="2" id="KW-0813">Transport</keyword>
<dbReference type="GO" id="GO:0005886">
    <property type="term" value="C:plasma membrane"/>
    <property type="evidence" value="ECO:0007669"/>
    <property type="project" value="UniProtKB-SubCell"/>
</dbReference>
<evidence type="ECO:0000256" key="3">
    <source>
        <dbReference type="ARBA" id="ARBA00022475"/>
    </source>
</evidence>
<evidence type="ECO:0000313" key="8">
    <source>
        <dbReference type="EMBL" id="CAB4342141.1"/>
    </source>
</evidence>
<evidence type="ECO:0000313" key="9">
    <source>
        <dbReference type="EMBL" id="CAB4345587.1"/>
    </source>
</evidence>
<keyword evidence="4 7" id="KW-0812">Transmembrane</keyword>
<protein>
    <submittedName>
        <fullName evidence="11">Unannotated protein</fullName>
    </submittedName>
</protein>
<feature type="transmembrane region" description="Helical" evidence="7">
    <location>
        <begin position="343"/>
        <end position="364"/>
    </location>
</feature>
<feature type="transmembrane region" description="Helical" evidence="7">
    <location>
        <begin position="56"/>
        <end position="74"/>
    </location>
</feature>
<evidence type="ECO:0000256" key="5">
    <source>
        <dbReference type="ARBA" id="ARBA00022989"/>
    </source>
</evidence>
<accession>A0A6J7BQV0</accession>
<dbReference type="EMBL" id="CAFBIX010000025">
    <property type="protein sequence ID" value="CAB4848106.1"/>
    <property type="molecule type" value="Genomic_DNA"/>
</dbReference>
<evidence type="ECO:0000256" key="1">
    <source>
        <dbReference type="ARBA" id="ARBA00004651"/>
    </source>
</evidence>
<feature type="transmembrane region" description="Helical" evidence="7">
    <location>
        <begin position="30"/>
        <end position="50"/>
    </location>
</feature>
<feature type="transmembrane region" description="Helical" evidence="7">
    <location>
        <begin position="465"/>
        <end position="486"/>
    </location>
</feature>
<dbReference type="GO" id="GO:0022857">
    <property type="term" value="F:transmembrane transporter activity"/>
    <property type="evidence" value="ECO:0007669"/>
    <property type="project" value="InterPro"/>
</dbReference>
<evidence type="ECO:0000313" key="12">
    <source>
        <dbReference type="EMBL" id="CAB5030391.1"/>
    </source>
</evidence>